<feature type="transmembrane region" description="Helical" evidence="6">
    <location>
        <begin position="280"/>
        <end position="301"/>
    </location>
</feature>
<evidence type="ECO:0000256" key="5">
    <source>
        <dbReference type="ARBA" id="ARBA00023136"/>
    </source>
</evidence>
<keyword evidence="3 6" id="KW-0812">Transmembrane</keyword>
<feature type="transmembrane region" description="Helical" evidence="6">
    <location>
        <begin position="101"/>
        <end position="118"/>
    </location>
</feature>
<gene>
    <name evidence="8" type="ORF">GO493_17335</name>
</gene>
<keyword evidence="4 6" id="KW-1133">Transmembrane helix</keyword>
<dbReference type="PANTHER" id="PTHR23502">
    <property type="entry name" value="MAJOR FACILITATOR SUPERFAMILY"/>
    <property type="match status" value="1"/>
</dbReference>
<feature type="transmembrane region" description="Helical" evidence="6">
    <location>
        <begin position="139"/>
        <end position="158"/>
    </location>
</feature>
<feature type="transmembrane region" description="Helical" evidence="6">
    <location>
        <begin position="164"/>
        <end position="185"/>
    </location>
</feature>
<feature type="transmembrane region" description="Helical" evidence="6">
    <location>
        <begin position="343"/>
        <end position="363"/>
    </location>
</feature>
<keyword evidence="9" id="KW-1185">Reference proteome</keyword>
<dbReference type="Proteomes" id="UP000461730">
    <property type="component" value="Unassembled WGS sequence"/>
</dbReference>
<protein>
    <submittedName>
        <fullName evidence="8">MFS transporter</fullName>
    </submittedName>
</protein>
<evidence type="ECO:0000313" key="9">
    <source>
        <dbReference type="Proteomes" id="UP000461730"/>
    </source>
</evidence>
<dbReference type="GO" id="GO:1990961">
    <property type="term" value="P:xenobiotic detoxification by transmembrane export across the plasma membrane"/>
    <property type="evidence" value="ECO:0007669"/>
    <property type="project" value="TreeGrafter"/>
</dbReference>
<keyword evidence="2" id="KW-0813">Transport</keyword>
<dbReference type="GO" id="GO:0005886">
    <property type="term" value="C:plasma membrane"/>
    <property type="evidence" value="ECO:0007669"/>
    <property type="project" value="TreeGrafter"/>
</dbReference>
<name>A0A7K1U6P8_9BACT</name>
<feature type="transmembrane region" description="Helical" evidence="6">
    <location>
        <begin position="307"/>
        <end position="331"/>
    </location>
</feature>
<evidence type="ECO:0000259" key="7">
    <source>
        <dbReference type="PROSITE" id="PS50850"/>
    </source>
</evidence>
<feature type="transmembrane region" description="Helical" evidence="6">
    <location>
        <begin position="245"/>
        <end position="268"/>
    </location>
</feature>
<feature type="transmembrane region" description="Helical" evidence="6">
    <location>
        <begin position="46"/>
        <end position="69"/>
    </location>
</feature>
<comment type="caution">
    <text evidence="8">The sequence shown here is derived from an EMBL/GenBank/DDBJ whole genome shotgun (WGS) entry which is preliminary data.</text>
</comment>
<proteinExistence type="predicted"/>
<dbReference type="InterPro" id="IPR011701">
    <property type="entry name" value="MFS"/>
</dbReference>
<feature type="transmembrane region" description="Helical" evidence="6">
    <location>
        <begin position="12"/>
        <end position="34"/>
    </location>
</feature>
<dbReference type="EMBL" id="WRXN01000007">
    <property type="protein sequence ID" value="MVT10038.1"/>
    <property type="molecule type" value="Genomic_DNA"/>
</dbReference>
<dbReference type="PROSITE" id="PS50850">
    <property type="entry name" value="MFS"/>
    <property type="match status" value="1"/>
</dbReference>
<feature type="transmembrane region" description="Helical" evidence="6">
    <location>
        <begin position="369"/>
        <end position="387"/>
    </location>
</feature>
<evidence type="ECO:0000256" key="2">
    <source>
        <dbReference type="ARBA" id="ARBA00022448"/>
    </source>
</evidence>
<evidence type="ECO:0000256" key="6">
    <source>
        <dbReference type="SAM" id="Phobius"/>
    </source>
</evidence>
<dbReference type="Gene3D" id="1.20.1720.10">
    <property type="entry name" value="Multidrug resistance protein D"/>
    <property type="match status" value="1"/>
</dbReference>
<feature type="domain" description="Major facilitator superfamily (MFS) profile" evidence="7">
    <location>
        <begin position="12"/>
        <end position="397"/>
    </location>
</feature>
<sequence>MRRINESRRGWTTIMALALLPLSGFAMDVFIPSLPDMAVQLHASPAAIQLTLSLFIVSYGISQLIVGGLIDTYGRYIPSLAAMLVFSVSSFIIAWSTNLQTIYAMRIVQGFTVAVIAISKRAYFMDLYTGEALKKYTSLFSVIWAIAPIVAPFLGGFFQTTWGWSSNFIFLGYFGLAFFIIEAAIGGESMKAAQPLSVSSMVQTYSKMIRTPDFTSGIVVLGLTYGMVLLYGMCSPFLIEHQLHFPATITGYCSLFSGLSMMIGGSVSRILVNKPFSKKLILANIAQLFVVVVMIPLTMYYHNLFTLLIYVFLLHSTSGFIFNNLMSYCLIRFPQYAGKASGLTGGGFAVVTSILSSFMVKTISITSQAALGLAYGIIAVIVFLFLIRTKWIGSEKEKGEMDDADDNGTVWAEEYPHKATVREIPAS</sequence>
<evidence type="ECO:0000256" key="4">
    <source>
        <dbReference type="ARBA" id="ARBA00022989"/>
    </source>
</evidence>
<dbReference type="SUPFAM" id="SSF103473">
    <property type="entry name" value="MFS general substrate transporter"/>
    <property type="match status" value="1"/>
</dbReference>
<dbReference type="PANTHER" id="PTHR23502:SF132">
    <property type="entry name" value="POLYAMINE TRANSPORTER 2-RELATED"/>
    <property type="match status" value="1"/>
</dbReference>
<dbReference type="RefSeq" id="WP_157307483.1">
    <property type="nucleotide sequence ID" value="NZ_WRXN01000007.1"/>
</dbReference>
<organism evidence="8 9">
    <name type="scientific">Chitinophaga tropicalis</name>
    <dbReference type="NCBI Taxonomy" id="2683588"/>
    <lineage>
        <taxon>Bacteria</taxon>
        <taxon>Pseudomonadati</taxon>
        <taxon>Bacteroidota</taxon>
        <taxon>Chitinophagia</taxon>
        <taxon>Chitinophagales</taxon>
        <taxon>Chitinophagaceae</taxon>
        <taxon>Chitinophaga</taxon>
    </lineage>
</organism>
<dbReference type="AlphaFoldDB" id="A0A7K1U6P8"/>
<feature type="transmembrane region" description="Helical" evidence="6">
    <location>
        <begin position="217"/>
        <end position="239"/>
    </location>
</feature>
<dbReference type="Pfam" id="PF07690">
    <property type="entry name" value="MFS_1"/>
    <property type="match status" value="1"/>
</dbReference>
<feature type="transmembrane region" description="Helical" evidence="6">
    <location>
        <begin position="76"/>
        <end position="95"/>
    </location>
</feature>
<dbReference type="GO" id="GO:0015385">
    <property type="term" value="F:sodium:proton antiporter activity"/>
    <property type="evidence" value="ECO:0007669"/>
    <property type="project" value="TreeGrafter"/>
</dbReference>
<keyword evidence="5 6" id="KW-0472">Membrane</keyword>
<dbReference type="InterPro" id="IPR036259">
    <property type="entry name" value="MFS_trans_sf"/>
</dbReference>
<reference evidence="8 9" key="1">
    <citation type="submission" date="2019-12" db="EMBL/GenBank/DDBJ databases">
        <title>Chitinophaga sp. strain ysch24 (GDMCC 1.1355), whole genome shotgun sequence.</title>
        <authorList>
            <person name="Zhang X."/>
        </authorList>
    </citation>
    <scope>NUCLEOTIDE SEQUENCE [LARGE SCALE GENOMIC DNA]</scope>
    <source>
        <strain evidence="9">ysch24</strain>
    </source>
</reference>
<evidence type="ECO:0000313" key="8">
    <source>
        <dbReference type="EMBL" id="MVT10038.1"/>
    </source>
</evidence>
<accession>A0A7K1U6P8</accession>
<evidence type="ECO:0000256" key="1">
    <source>
        <dbReference type="ARBA" id="ARBA00004141"/>
    </source>
</evidence>
<dbReference type="InterPro" id="IPR020846">
    <property type="entry name" value="MFS_dom"/>
</dbReference>
<comment type="subcellular location">
    <subcellularLocation>
        <location evidence="1">Membrane</location>
        <topology evidence="1">Multi-pass membrane protein</topology>
    </subcellularLocation>
</comment>
<evidence type="ECO:0000256" key="3">
    <source>
        <dbReference type="ARBA" id="ARBA00022692"/>
    </source>
</evidence>